<dbReference type="Proteomes" id="UP000008827">
    <property type="component" value="Chromosome 10"/>
</dbReference>
<evidence type="ECO:0000313" key="2">
    <source>
        <dbReference type="EnsemblPlants" id="KRH33180"/>
    </source>
</evidence>
<evidence type="ECO:0000313" key="1">
    <source>
        <dbReference type="EMBL" id="KRH33180.1"/>
    </source>
</evidence>
<dbReference type="AlphaFoldDB" id="A0A0R0HRM4"/>
<dbReference type="InParanoid" id="A0A0R0HRM4"/>
<proteinExistence type="predicted"/>
<reference evidence="2" key="2">
    <citation type="submission" date="2018-02" db="UniProtKB">
        <authorList>
            <consortium name="EnsemblPlants"/>
        </authorList>
    </citation>
    <scope>IDENTIFICATION</scope>
    <source>
        <strain evidence="2">Williams 82</strain>
    </source>
</reference>
<reference evidence="1" key="3">
    <citation type="submission" date="2018-07" db="EMBL/GenBank/DDBJ databases">
        <title>WGS assembly of Glycine max.</title>
        <authorList>
            <person name="Schmutz J."/>
            <person name="Cannon S."/>
            <person name="Schlueter J."/>
            <person name="Ma J."/>
            <person name="Mitros T."/>
            <person name="Nelson W."/>
            <person name="Hyten D."/>
            <person name="Song Q."/>
            <person name="Thelen J."/>
            <person name="Cheng J."/>
            <person name="Xu D."/>
            <person name="Hellsten U."/>
            <person name="May G."/>
            <person name="Yu Y."/>
            <person name="Sakurai T."/>
            <person name="Umezawa T."/>
            <person name="Bhattacharyya M."/>
            <person name="Sandhu D."/>
            <person name="Valliyodan B."/>
            <person name="Lindquist E."/>
            <person name="Peto M."/>
            <person name="Grant D."/>
            <person name="Shu S."/>
            <person name="Goodstein D."/>
            <person name="Barry K."/>
            <person name="Futrell-Griggs M."/>
            <person name="Abernathy B."/>
            <person name="Du J."/>
            <person name="Tian Z."/>
            <person name="Zhu L."/>
            <person name="Gill N."/>
            <person name="Joshi T."/>
            <person name="Libault M."/>
            <person name="Sethuraman A."/>
            <person name="Zhang X."/>
            <person name="Shinozaki K."/>
            <person name="Nguyen H."/>
            <person name="Wing R."/>
            <person name="Cregan P."/>
            <person name="Specht J."/>
            <person name="Grimwood J."/>
            <person name="Rokhsar D."/>
            <person name="Stacey G."/>
            <person name="Shoemaker R."/>
            <person name="Jackson S."/>
        </authorList>
    </citation>
    <scope>NUCLEOTIDE SEQUENCE</scope>
    <source>
        <tissue evidence="1">Callus</tissue>
    </source>
</reference>
<keyword evidence="3" id="KW-1185">Reference proteome</keyword>
<accession>A0A0R0HRM4</accession>
<dbReference type="Gramene" id="KRH33180">
    <property type="protein sequence ID" value="KRH33180"/>
    <property type="gene ID" value="GLYMA_10G104600"/>
</dbReference>
<gene>
    <name evidence="1" type="ORF">GLYMA_10G104600</name>
</gene>
<evidence type="ECO:0000313" key="3">
    <source>
        <dbReference type="Proteomes" id="UP000008827"/>
    </source>
</evidence>
<sequence>MSTSNQATKQEDEAKPLWRYVSKLRKTVIGGNFEIKCNICEVPFNGSYTRVRAHLLNFSGVGVRVCSKVTP</sequence>
<protein>
    <recommendedName>
        <fullName evidence="4">BED-type domain-containing protein</fullName>
    </recommendedName>
</protein>
<reference evidence="1 2" key="1">
    <citation type="journal article" date="2010" name="Nature">
        <title>Genome sequence of the palaeopolyploid soybean.</title>
        <authorList>
            <person name="Schmutz J."/>
            <person name="Cannon S.B."/>
            <person name="Schlueter J."/>
            <person name="Ma J."/>
            <person name="Mitros T."/>
            <person name="Nelson W."/>
            <person name="Hyten D.L."/>
            <person name="Song Q."/>
            <person name="Thelen J.J."/>
            <person name="Cheng J."/>
            <person name="Xu D."/>
            <person name="Hellsten U."/>
            <person name="May G.D."/>
            <person name="Yu Y."/>
            <person name="Sakurai T."/>
            <person name="Umezawa T."/>
            <person name="Bhattacharyya M.K."/>
            <person name="Sandhu D."/>
            <person name="Valliyodan B."/>
            <person name="Lindquist E."/>
            <person name="Peto M."/>
            <person name="Grant D."/>
            <person name="Shu S."/>
            <person name="Goodstein D."/>
            <person name="Barry K."/>
            <person name="Futrell-Griggs M."/>
            <person name="Abernathy B."/>
            <person name="Du J."/>
            <person name="Tian Z."/>
            <person name="Zhu L."/>
            <person name="Gill N."/>
            <person name="Joshi T."/>
            <person name="Libault M."/>
            <person name="Sethuraman A."/>
            <person name="Zhang X.-C."/>
            <person name="Shinozaki K."/>
            <person name="Nguyen H.T."/>
            <person name="Wing R.A."/>
            <person name="Cregan P."/>
            <person name="Specht J."/>
            <person name="Grimwood J."/>
            <person name="Rokhsar D."/>
            <person name="Stacey G."/>
            <person name="Shoemaker R.C."/>
            <person name="Jackson S.A."/>
        </authorList>
    </citation>
    <scope>NUCLEOTIDE SEQUENCE</scope>
    <source>
        <strain evidence="2">cv. Williams 82</strain>
        <tissue evidence="1">Callus</tissue>
    </source>
</reference>
<organism evidence="1">
    <name type="scientific">Glycine max</name>
    <name type="common">Soybean</name>
    <name type="synonym">Glycine hispida</name>
    <dbReference type="NCBI Taxonomy" id="3847"/>
    <lineage>
        <taxon>Eukaryota</taxon>
        <taxon>Viridiplantae</taxon>
        <taxon>Streptophyta</taxon>
        <taxon>Embryophyta</taxon>
        <taxon>Tracheophyta</taxon>
        <taxon>Spermatophyta</taxon>
        <taxon>Magnoliopsida</taxon>
        <taxon>eudicotyledons</taxon>
        <taxon>Gunneridae</taxon>
        <taxon>Pentapetalae</taxon>
        <taxon>rosids</taxon>
        <taxon>fabids</taxon>
        <taxon>Fabales</taxon>
        <taxon>Fabaceae</taxon>
        <taxon>Papilionoideae</taxon>
        <taxon>50 kb inversion clade</taxon>
        <taxon>NPAAA clade</taxon>
        <taxon>indigoferoid/millettioid clade</taxon>
        <taxon>Phaseoleae</taxon>
        <taxon>Glycine</taxon>
        <taxon>Glycine subgen. Soja</taxon>
    </lineage>
</organism>
<evidence type="ECO:0008006" key="4">
    <source>
        <dbReference type="Google" id="ProtNLM"/>
    </source>
</evidence>
<dbReference type="EMBL" id="CM000843">
    <property type="protein sequence ID" value="KRH33180.1"/>
    <property type="molecule type" value="Genomic_DNA"/>
</dbReference>
<dbReference type="EnsemblPlants" id="KRH33180">
    <property type="protein sequence ID" value="KRH33180"/>
    <property type="gene ID" value="GLYMA_10G104600"/>
</dbReference>
<name>A0A0R0HRM4_SOYBN</name>